<comment type="caution">
    <text evidence="2">The sequence shown here is derived from an EMBL/GenBank/DDBJ whole genome shotgun (WGS) entry which is preliminary data.</text>
</comment>
<dbReference type="PANTHER" id="PTHR46303:SF1">
    <property type="entry name" value="VWFC DOMAIN-CONTAINING PROTEIN"/>
    <property type="match status" value="1"/>
</dbReference>
<dbReference type="InterPro" id="IPR045717">
    <property type="entry name" value="CHRDL1/2"/>
</dbReference>
<dbReference type="Pfam" id="PF00093">
    <property type="entry name" value="VWC"/>
    <property type="match status" value="1"/>
</dbReference>
<dbReference type="EMBL" id="BPLQ01002587">
    <property type="protein sequence ID" value="GIX94278.1"/>
    <property type="molecule type" value="Genomic_DNA"/>
</dbReference>
<dbReference type="SUPFAM" id="SSF57603">
    <property type="entry name" value="FnI-like domain"/>
    <property type="match status" value="1"/>
</dbReference>
<dbReference type="InterPro" id="IPR001007">
    <property type="entry name" value="VWF_dom"/>
</dbReference>
<proteinExistence type="predicted"/>
<sequence length="445" mass="49680">MSSIAPTPPAVKRCVKAQRKTNAARSAMNSDLVSDSEKAEDFQMQDEAKFPCLHSGRVYQDGEEFSSNATDLQAEKPNQCIHCICKTRTIFVLDFELNDEHILCHSFTPKELARGVSQLEESTEVFHPKIGFIPSRQKKRYGLFRSQVRNGSTGLVLCRLKNCDSLHCFSSDPKQCCPSCKDVILPSEQASPPNPVLVTIMVSDSQSQRGDCIAAGVTYSHGSSWHPVIGPFGPMDCVYCKCQNGKIECSRLNCPPLHQLPCSKPIQVPGHCCPLCTDGAADLEKDMEPPLHQPPISVSVEHKRQIPDVKKPPIHCLPPQTNTVVFRSHASSSSSAYYQYAFQSVNGDQSTRLLTWTVKDGRIGDFSEQHLSKEEFKTLMGTFQFKLQGATRTKFMEKFIRKAKRLPDRCGGRCATKIQHLGQVLHLRDVAQRQQCLAQETSFHQ</sequence>
<feature type="domain" description="VWFC" evidence="1">
    <location>
        <begin position="210"/>
        <end position="277"/>
    </location>
</feature>
<gene>
    <name evidence="2" type="primary">CHRDL1</name>
    <name evidence="2" type="ORF">CDAR_562161</name>
</gene>
<evidence type="ECO:0000313" key="3">
    <source>
        <dbReference type="Proteomes" id="UP001054837"/>
    </source>
</evidence>
<dbReference type="AlphaFoldDB" id="A0AAV4PE24"/>
<dbReference type="PROSITE" id="PS50184">
    <property type="entry name" value="VWFC_2"/>
    <property type="match status" value="1"/>
</dbReference>
<dbReference type="PROSITE" id="PS01208">
    <property type="entry name" value="VWFC_1"/>
    <property type="match status" value="1"/>
</dbReference>
<dbReference type="PANTHER" id="PTHR46303">
    <property type="entry name" value="VWFC DOMAIN-CONTAINING PROTEIN"/>
    <property type="match status" value="1"/>
</dbReference>
<dbReference type="Gene3D" id="6.20.200.20">
    <property type="match status" value="1"/>
</dbReference>
<dbReference type="GO" id="GO:0030514">
    <property type="term" value="P:negative regulation of BMP signaling pathway"/>
    <property type="evidence" value="ECO:0007669"/>
    <property type="project" value="TreeGrafter"/>
</dbReference>
<dbReference type="GO" id="GO:0036122">
    <property type="term" value="F:BMP binding"/>
    <property type="evidence" value="ECO:0007669"/>
    <property type="project" value="TreeGrafter"/>
</dbReference>
<dbReference type="Gene3D" id="2.10.70.10">
    <property type="entry name" value="Complement Module, domain 1"/>
    <property type="match status" value="1"/>
</dbReference>
<accession>A0AAV4PE24</accession>
<evidence type="ECO:0000313" key="2">
    <source>
        <dbReference type="EMBL" id="GIX94278.1"/>
    </source>
</evidence>
<dbReference type="SMART" id="SM00214">
    <property type="entry name" value="VWC"/>
    <property type="match status" value="2"/>
</dbReference>
<organism evidence="2 3">
    <name type="scientific">Caerostris darwini</name>
    <dbReference type="NCBI Taxonomy" id="1538125"/>
    <lineage>
        <taxon>Eukaryota</taxon>
        <taxon>Metazoa</taxon>
        <taxon>Ecdysozoa</taxon>
        <taxon>Arthropoda</taxon>
        <taxon>Chelicerata</taxon>
        <taxon>Arachnida</taxon>
        <taxon>Araneae</taxon>
        <taxon>Araneomorphae</taxon>
        <taxon>Entelegynae</taxon>
        <taxon>Araneoidea</taxon>
        <taxon>Araneidae</taxon>
        <taxon>Caerostris</taxon>
    </lineage>
</organism>
<keyword evidence="3" id="KW-1185">Reference proteome</keyword>
<dbReference type="GO" id="GO:0030154">
    <property type="term" value="P:cell differentiation"/>
    <property type="evidence" value="ECO:0007669"/>
    <property type="project" value="TreeGrafter"/>
</dbReference>
<name>A0AAV4PE24_9ARAC</name>
<evidence type="ECO:0000259" key="1">
    <source>
        <dbReference type="PROSITE" id="PS50184"/>
    </source>
</evidence>
<protein>
    <submittedName>
        <fullName evidence="2">Chordin-like protein 1</fullName>
    </submittedName>
</protein>
<dbReference type="GO" id="GO:0005615">
    <property type="term" value="C:extracellular space"/>
    <property type="evidence" value="ECO:0007669"/>
    <property type="project" value="TreeGrafter"/>
</dbReference>
<dbReference type="Proteomes" id="UP001054837">
    <property type="component" value="Unassembled WGS sequence"/>
</dbReference>
<reference evidence="2 3" key="1">
    <citation type="submission" date="2021-06" db="EMBL/GenBank/DDBJ databases">
        <title>Caerostris darwini draft genome.</title>
        <authorList>
            <person name="Kono N."/>
            <person name="Arakawa K."/>
        </authorList>
    </citation>
    <scope>NUCLEOTIDE SEQUENCE [LARGE SCALE GENOMIC DNA]</scope>
</reference>